<dbReference type="SUPFAM" id="SSF53613">
    <property type="entry name" value="Ribokinase-like"/>
    <property type="match status" value="1"/>
</dbReference>
<dbReference type="RefSeq" id="WP_062125621.1">
    <property type="nucleotide sequence ID" value="NZ_BAZW01000025.1"/>
</dbReference>
<dbReference type="PROSITE" id="PS00584">
    <property type="entry name" value="PFKB_KINASES_2"/>
    <property type="match status" value="1"/>
</dbReference>
<dbReference type="OrthoDB" id="9813569at2"/>
<reference evidence="5 6" key="1">
    <citation type="journal article" date="2015" name="Microbes Environ.">
        <title>Distribution and evolution of nitrogen fixation genes in the phylum bacteroidetes.</title>
        <authorList>
            <person name="Inoue J."/>
            <person name="Oshima K."/>
            <person name="Suda W."/>
            <person name="Sakamoto M."/>
            <person name="Iino T."/>
            <person name="Noda S."/>
            <person name="Hongoh Y."/>
            <person name="Hattori M."/>
            <person name="Ohkuma M."/>
        </authorList>
    </citation>
    <scope>NUCLEOTIDE SEQUENCE [LARGE SCALE GENOMIC DNA]</scope>
    <source>
        <strain evidence="5">JCM 15548</strain>
    </source>
</reference>
<sequence>MRKIYGIGEALLDVIFKENQPIGATAGGSTLNAIVSLGRMGYRPYLISEIGDDRIGDIIDDFLLKNGISDKYLFRRKGNRSPLALAFLDENNDAEYEIFKDYAAQALHEEFPPFEENDIVVFGSFFSINPAFRPQLVKYLNAARDKGAIIVYDPNYRNHHAHKRDQMQAALEENFSLAHIVRGSNEDFKNIYGLDDIHEMAHKIRSFCPNVIITANSRGTYLNTPNFGQWYPSLPIEPVSTIGAGDNFNAGIIHGLMHNQVDTSTINRLSEGQWRQIIAPAVSFASKVCCSLENYVPKKYGEDLPHDLEKYFALMDQ</sequence>
<keyword evidence="3 5" id="KW-0418">Kinase</keyword>
<comment type="caution">
    <text evidence="5">The sequence shown here is derived from an EMBL/GenBank/DDBJ whole genome shotgun (WGS) entry which is preliminary data.</text>
</comment>
<dbReference type="EMBL" id="BAZW01000025">
    <property type="protein sequence ID" value="GAO30550.1"/>
    <property type="molecule type" value="Genomic_DNA"/>
</dbReference>
<accession>A0A0E9M098</accession>
<dbReference type="AlphaFoldDB" id="A0A0E9M098"/>
<protein>
    <submittedName>
        <fullName evidence="5">Fructokinase</fullName>
    </submittedName>
</protein>
<name>A0A0E9M098_9BACT</name>
<dbReference type="Gene3D" id="3.40.1190.20">
    <property type="match status" value="1"/>
</dbReference>
<dbReference type="PANTHER" id="PTHR43085:SF57">
    <property type="entry name" value="CARBOHYDRATE KINASE PFKB DOMAIN-CONTAINING PROTEIN"/>
    <property type="match status" value="1"/>
</dbReference>
<dbReference type="InterPro" id="IPR029056">
    <property type="entry name" value="Ribokinase-like"/>
</dbReference>
<evidence type="ECO:0000313" key="6">
    <source>
        <dbReference type="Proteomes" id="UP000032900"/>
    </source>
</evidence>
<feature type="domain" description="Carbohydrate kinase PfkB" evidence="4">
    <location>
        <begin position="7"/>
        <end position="260"/>
    </location>
</feature>
<evidence type="ECO:0000313" key="5">
    <source>
        <dbReference type="EMBL" id="GAO30550.1"/>
    </source>
</evidence>
<dbReference type="InterPro" id="IPR002173">
    <property type="entry name" value="Carboh/pur_kinase_PfkB_CS"/>
</dbReference>
<dbReference type="Pfam" id="PF00294">
    <property type="entry name" value="PfkB"/>
    <property type="match status" value="1"/>
</dbReference>
<gene>
    <name evidence="5" type="ORF">JCM15548_12834</name>
</gene>
<evidence type="ECO:0000259" key="4">
    <source>
        <dbReference type="Pfam" id="PF00294"/>
    </source>
</evidence>
<evidence type="ECO:0000256" key="3">
    <source>
        <dbReference type="ARBA" id="ARBA00022777"/>
    </source>
</evidence>
<comment type="similarity">
    <text evidence="1">Belongs to the carbohydrate kinase PfkB family.</text>
</comment>
<dbReference type="InterPro" id="IPR011611">
    <property type="entry name" value="PfkB_dom"/>
</dbReference>
<keyword evidence="2" id="KW-0808">Transferase</keyword>
<organism evidence="5 6">
    <name type="scientific">Geofilum rubicundum JCM 15548</name>
    <dbReference type="NCBI Taxonomy" id="1236989"/>
    <lineage>
        <taxon>Bacteria</taxon>
        <taxon>Pseudomonadati</taxon>
        <taxon>Bacteroidota</taxon>
        <taxon>Bacteroidia</taxon>
        <taxon>Marinilabiliales</taxon>
        <taxon>Marinilabiliaceae</taxon>
        <taxon>Geofilum</taxon>
    </lineage>
</organism>
<dbReference type="PANTHER" id="PTHR43085">
    <property type="entry name" value="HEXOKINASE FAMILY MEMBER"/>
    <property type="match status" value="1"/>
</dbReference>
<dbReference type="InterPro" id="IPR050306">
    <property type="entry name" value="PfkB_Carbo_kinase"/>
</dbReference>
<dbReference type="STRING" id="1236989.JCM15548_12834"/>
<proteinExistence type="inferred from homology"/>
<evidence type="ECO:0000256" key="1">
    <source>
        <dbReference type="ARBA" id="ARBA00010688"/>
    </source>
</evidence>
<evidence type="ECO:0000256" key="2">
    <source>
        <dbReference type="ARBA" id="ARBA00022679"/>
    </source>
</evidence>
<dbReference type="Proteomes" id="UP000032900">
    <property type="component" value="Unassembled WGS sequence"/>
</dbReference>
<dbReference type="GO" id="GO:0016301">
    <property type="term" value="F:kinase activity"/>
    <property type="evidence" value="ECO:0007669"/>
    <property type="project" value="UniProtKB-KW"/>
</dbReference>
<keyword evidence="6" id="KW-1185">Reference proteome</keyword>